<dbReference type="EMBL" id="CP033579">
    <property type="protein sequence ID" value="AYV24995.1"/>
    <property type="molecule type" value="Genomic_DNA"/>
</dbReference>
<reference evidence="1 2" key="1">
    <citation type="submission" date="2018-11" db="EMBL/GenBank/DDBJ databases">
        <title>Complete Genome Sequence of Vbrio mediterranei 117-T6: a Potential Pathogen Bacteria Isolated from the Conchocelis of Pyropia.</title>
        <authorList>
            <person name="Liu Q."/>
        </authorList>
    </citation>
    <scope>NUCLEOTIDE SEQUENCE [LARGE SCALE GENOMIC DNA]</scope>
    <source>
        <strain evidence="1 2">117-T6</strain>
        <plasmid evidence="1 2">unnamed</plasmid>
    </source>
</reference>
<gene>
    <name evidence="1" type="ORF">ECB94_27130</name>
</gene>
<organism evidence="1 2">
    <name type="scientific">Vibrio mediterranei</name>
    <dbReference type="NCBI Taxonomy" id="689"/>
    <lineage>
        <taxon>Bacteria</taxon>
        <taxon>Pseudomonadati</taxon>
        <taxon>Pseudomonadota</taxon>
        <taxon>Gammaproteobacteria</taxon>
        <taxon>Vibrionales</taxon>
        <taxon>Vibrionaceae</taxon>
        <taxon>Vibrio</taxon>
    </lineage>
</organism>
<evidence type="ECO:0000313" key="1">
    <source>
        <dbReference type="EMBL" id="AYV24995.1"/>
    </source>
</evidence>
<dbReference type="AlphaFoldDB" id="A0A3G4VKT7"/>
<evidence type="ECO:0000313" key="2">
    <source>
        <dbReference type="Proteomes" id="UP000279760"/>
    </source>
</evidence>
<accession>A0A3G4VKT7</accession>
<name>A0A3G4VKT7_9VIBR</name>
<geneLocation type="plasmid" evidence="1">
    <name>unnamed</name>
</geneLocation>
<sequence>MTLITHTIALQNAPVLTSNKHRPLIIKNQSKQHIARFLAPKGGWTQWDVWQAIQQLPPKWGNESLSLYLGDTFLTTESPKK</sequence>
<keyword evidence="1" id="KW-0614">Plasmid</keyword>
<protein>
    <submittedName>
        <fullName evidence="1">Uncharacterized protein</fullName>
    </submittedName>
</protein>
<proteinExistence type="predicted"/>
<dbReference type="Proteomes" id="UP000279760">
    <property type="component" value="Plasmid unnamed"/>
</dbReference>